<organism evidence="1 2">
    <name type="scientific">Flavobacterium profundi</name>
    <dbReference type="NCBI Taxonomy" id="1774945"/>
    <lineage>
        <taxon>Bacteria</taxon>
        <taxon>Pseudomonadati</taxon>
        <taxon>Bacteroidota</taxon>
        <taxon>Flavobacteriia</taxon>
        <taxon>Flavobacteriales</taxon>
        <taxon>Flavobacteriaceae</taxon>
        <taxon>Flavobacterium</taxon>
    </lineage>
</organism>
<gene>
    <name evidence="1" type="ORF">GOQ30_11445</name>
</gene>
<comment type="caution">
    <text evidence="1">The sequence shown here is derived from an EMBL/GenBank/DDBJ whole genome shotgun (WGS) entry which is preliminary data.</text>
</comment>
<dbReference type="RefSeq" id="WP_140998152.1">
    <property type="nucleotide sequence ID" value="NZ_VDCZ01000008.1"/>
</dbReference>
<proteinExistence type="predicted"/>
<dbReference type="EMBL" id="WQLW01000008">
    <property type="protein sequence ID" value="MVO09773.1"/>
    <property type="molecule type" value="Genomic_DNA"/>
</dbReference>
<protein>
    <submittedName>
        <fullName evidence="1">Uncharacterized protein</fullName>
    </submittedName>
</protein>
<sequence>MALVNINNEVKDKILNVGQLIELLEKCPKDALVYHEGCDCYGQADRVEFDETDNTILIGRCN</sequence>
<dbReference type="Proteomes" id="UP000431264">
    <property type="component" value="Unassembled WGS sequence"/>
</dbReference>
<keyword evidence="2" id="KW-1185">Reference proteome</keyword>
<name>A0A6I4IJ34_9FLAO</name>
<evidence type="ECO:0000313" key="1">
    <source>
        <dbReference type="EMBL" id="MVO09773.1"/>
    </source>
</evidence>
<dbReference type="AlphaFoldDB" id="A0A6I4IJ34"/>
<evidence type="ECO:0000313" key="2">
    <source>
        <dbReference type="Proteomes" id="UP000431264"/>
    </source>
</evidence>
<accession>A0A6I4IJ34</accession>
<reference evidence="2" key="1">
    <citation type="submission" date="2019-05" db="EMBL/GenBank/DDBJ databases">
        <title>Flavobacterium profundi sp. nov., isolated from a deep-sea seamount.</title>
        <authorList>
            <person name="Zhang D.-C."/>
        </authorList>
    </citation>
    <scope>NUCLEOTIDE SEQUENCE [LARGE SCALE GENOMIC DNA]</scope>
    <source>
        <strain evidence="2">TP390</strain>
    </source>
</reference>